<dbReference type="EMBL" id="FUWJ01000014">
    <property type="protein sequence ID" value="SKA37243.1"/>
    <property type="molecule type" value="Genomic_DNA"/>
</dbReference>
<accession>A0A1T4TA21</accession>
<evidence type="ECO:0000256" key="1">
    <source>
        <dbReference type="SAM" id="MobiDB-lite"/>
    </source>
</evidence>
<keyword evidence="4" id="KW-1185">Reference proteome</keyword>
<dbReference type="SUPFAM" id="SSF56935">
    <property type="entry name" value="Porins"/>
    <property type="match status" value="1"/>
</dbReference>
<reference evidence="4" key="1">
    <citation type="submission" date="2017-02" db="EMBL/GenBank/DDBJ databases">
        <authorList>
            <person name="Varghese N."/>
            <person name="Submissions S."/>
        </authorList>
    </citation>
    <scope>NUCLEOTIDE SEQUENCE [LARGE SCALE GENOMIC DNA]</scope>
    <source>
        <strain evidence="4">ATCC 27094</strain>
    </source>
</reference>
<sequence length="547" mass="58199">MSINASRTQWIWTPLLGWALLSGDVSAALAQSVGTQAVDIQSVGPGTQTPSPIDPLTGLPVPDVTSTDSSGSTTATGGGGSSPVRSATTTNSSVTPPTVLPPITSPSNTGSSVGASTINTTTGGGPVNEVTSLPSYTTTIVNAPFGTSIPVESSIGGGGGSGPGGDELGITLGSFRLYSQLEVNTGADSNVFAQNVSQGTTGSFYTTVAPTFDLRSNWSNHELHLLAGGIAGFYLTAPTQNYQNLTLQADGKIDIYTDFYARWLVGFQRMTQALGTPNVAFAQAPTVVNSIPVGLGLFQHFSRFFYELKGTATQYTYNTYSVIPSTGLPASSQNRTEYEESLRLGYDVFNDLAFFIQPGLNQRRYASQVNSVDQERDSNGQVLSVGATWTPSPVTMLEGTVGYQSQNYQQFGPTSAFTYGLKGTWNGYGPLTLRPSITRSVAESALSNYQNFISTNYGLDFNYLIHDAWTMVGGVALMTANYTPVPGSGFGPRTDTIWRGQLGFLYSLRPQVQIGPFFEYTTASSTDPINGPVYNREIFSIRLIAKR</sequence>
<feature type="compositionally biased region" description="Polar residues" evidence="1">
    <location>
        <begin position="41"/>
        <end position="51"/>
    </location>
</feature>
<feature type="region of interest" description="Disordered" evidence="1">
    <location>
        <begin position="41"/>
        <end position="126"/>
    </location>
</feature>
<evidence type="ECO:0000313" key="3">
    <source>
        <dbReference type="EMBL" id="SKA37243.1"/>
    </source>
</evidence>
<dbReference type="RefSeq" id="WP_085937651.1">
    <property type="nucleotide sequence ID" value="NZ_FUWJ01000014.1"/>
</dbReference>
<organism evidence="3 4">
    <name type="scientific">Enhydrobacter aerosaccus</name>
    <dbReference type="NCBI Taxonomy" id="225324"/>
    <lineage>
        <taxon>Bacteria</taxon>
        <taxon>Pseudomonadati</taxon>
        <taxon>Pseudomonadota</taxon>
        <taxon>Alphaproteobacteria</taxon>
        <taxon>Hyphomicrobiales</taxon>
        <taxon>Enhydrobacter</taxon>
    </lineage>
</organism>
<feature type="compositionally biased region" description="Low complexity" evidence="1">
    <location>
        <begin position="86"/>
        <end position="97"/>
    </location>
</feature>
<dbReference type="Proteomes" id="UP000190092">
    <property type="component" value="Unassembled WGS sequence"/>
</dbReference>
<evidence type="ECO:0008006" key="5">
    <source>
        <dbReference type="Google" id="ProtNLM"/>
    </source>
</evidence>
<evidence type="ECO:0000256" key="2">
    <source>
        <dbReference type="SAM" id="SignalP"/>
    </source>
</evidence>
<keyword evidence="2" id="KW-0732">Signal</keyword>
<dbReference type="STRING" id="225324.SAMN02745126_05917"/>
<feature type="chain" id="PRO_5012278579" description="Porin" evidence="2">
    <location>
        <begin position="28"/>
        <end position="547"/>
    </location>
</feature>
<name>A0A1T4TA21_9HYPH</name>
<gene>
    <name evidence="3" type="ORF">SAMN02745126_05917</name>
</gene>
<proteinExistence type="predicted"/>
<dbReference type="Pfam" id="PF10082">
    <property type="entry name" value="BBP2_2"/>
    <property type="match status" value="1"/>
</dbReference>
<feature type="compositionally biased region" description="Polar residues" evidence="1">
    <location>
        <begin position="108"/>
        <end position="121"/>
    </location>
</feature>
<dbReference type="InterPro" id="IPR018759">
    <property type="entry name" value="BBP2_2"/>
</dbReference>
<dbReference type="OrthoDB" id="7398962at2"/>
<feature type="compositionally biased region" description="Low complexity" evidence="1">
    <location>
        <begin position="65"/>
        <end position="75"/>
    </location>
</feature>
<feature type="signal peptide" evidence="2">
    <location>
        <begin position="1"/>
        <end position="27"/>
    </location>
</feature>
<evidence type="ECO:0000313" key="4">
    <source>
        <dbReference type="Proteomes" id="UP000190092"/>
    </source>
</evidence>
<dbReference type="AlphaFoldDB" id="A0A1T4TA21"/>
<protein>
    <recommendedName>
        <fullName evidence="5">Porin</fullName>
    </recommendedName>
</protein>